<dbReference type="PRINTS" id="PR00033">
    <property type="entry name" value="HTHASNC"/>
</dbReference>
<dbReference type="GO" id="GO:0043565">
    <property type="term" value="F:sequence-specific DNA binding"/>
    <property type="evidence" value="ECO:0007669"/>
    <property type="project" value="InterPro"/>
</dbReference>
<name>A0A0U3NAS8_9HYPH</name>
<dbReference type="SMART" id="SM00344">
    <property type="entry name" value="HTH_ASNC"/>
    <property type="match status" value="1"/>
</dbReference>
<gene>
    <name evidence="5" type="ORF">APZ00_08860</name>
</gene>
<evidence type="ECO:0000259" key="4">
    <source>
        <dbReference type="PROSITE" id="PS50956"/>
    </source>
</evidence>
<evidence type="ECO:0000256" key="1">
    <source>
        <dbReference type="ARBA" id="ARBA00023015"/>
    </source>
</evidence>
<dbReference type="STRING" id="121719.APZ00_08860"/>
<dbReference type="eggNOG" id="COG1522">
    <property type="taxonomic scope" value="Bacteria"/>
</dbReference>
<evidence type="ECO:0000256" key="3">
    <source>
        <dbReference type="ARBA" id="ARBA00023163"/>
    </source>
</evidence>
<dbReference type="KEGG" id="pphr:APZ00_08860"/>
<accession>A0A0U3NAS8</accession>
<reference evidence="5 6" key="1">
    <citation type="submission" date="2015-10" db="EMBL/GenBank/DDBJ databases">
        <title>The world's first case of liver abscess caused by Pannonibacter phragmitetus.</title>
        <authorList>
            <person name="Ming D."/>
            <person name="Wang M."/>
            <person name="Zhou Y."/>
            <person name="Jiang T."/>
            <person name="Hu S."/>
        </authorList>
    </citation>
    <scope>NUCLEOTIDE SEQUENCE [LARGE SCALE GENOMIC DNA]</scope>
    <source>
        <strain evidence="5 6">31801</strain>
    </source>
</reference>
<dbReference type="GO" id="GO:0005829">
    <property type="term" value="C:cytosol"/>
    <property type="evidence" value="ECO:0007669"/>
    <property type="project" value="TreeGrafter"/>
</dbReference>
<dbReference type="SUPFAM" id="SSF46785">
    <property type="entry name" value="Winged helix' DNA-binding domain"/>
    <property type="match status" value="1"/>
</dbReference>
<protein>
    <submittedName>
        <fullName evidence="5">AsnC family transcriptional regulator</fullName>
    </submittedName>
</protein>
<dbReference type="InterPro" id="IPR019887">
    <property type="entry name" value="Tscrpt_reg_AsnC/Lrp_C"/>
</dbReference>
<dbReference type="InterPro" id="IPR036388">
    <property type="entry name" value="WH-like_DNA-bd_sf"/>
</dbReference>
<keyword evidence="1" id="KW-0805">Transcription regulation</keyword>
<dbReference type="EMBL" id="CP013068">
    <property type="protein sequence ID" value="ALV29976.1"/>
    <property type="molecule type" value="Genomic_DNA"/>
</dbReference>
<dbReference type="Pfam" id="PF13412">
    <property type="entry name" value="HTH_24"/>
    <property type="match status" value="1"/>
</dbReference>
<dbReference type="GO" id="GO:0043200">
    <property type="term" value="P:response to amino acid"/>
    <property type="evidence" value="ECO:0007669"/>
    <property type="project" value="TreeGrafter"/>
</dbReference>
<evidence type="ECO:0000256" key="2">
    <source>
        <dbReference type="ARBA" id="ARBA00023125"/>
    </source>
</evidence>
<organism evidence="5 6">
    <name type="scientific">Pannonibacter phragmitetus</name>
    <dbReference type="NCBI Taxonomy" id="121719"/>
    <lineage>
        <taxon>Bacteria</taxon>
        <taxon>Pseudomonadati</taxon>
        <taxon>Pseudomonadota</taxon>
        <taxon>Alphaproteobacteria</taxon>
        <taxon>Hyphomicrobiales</taxon>
        <taxon>Stappiaceae</taxon>
        <taxon>Pannonibacter</taxon>
    </lineage>
</organism>
<sequence length="160" mass="17740">MMQVDSFDLRLLSALQENAALTNQQLGERIGLSASQISRRRQALEAEGIIRRYRADLATERLGFSVTAFVGVTLGAHSRENARRFRAMVQAMPEVQEAHTLTGDVDYMLKIVVPDLKALSRVINDDLLPHEAVQNVRSSIAMDTLKDDNLLPLDSVPAGR</sequence>
<dbReference type="InterPro" id="IPR036390">
    <property type="entry name" value="WH_DNA-bd_sf"/>
</dbReference>
<dbReference type="Gene3D" id="3.30.70.920">
    <property type="match status" value="1"/>
</dbReference>
<feature type="domain" description="HTH asnC-type" evidence="4">
    <location>
        <begin position="4"/>
        <end position="65"/>
    </location>
</feature>
<dbReference type="PANTHER" id="PTHR30154">
    <property type="entry name" value="LEUCINE-RESPONSIVE REGULATORY PROTEIN"/>
    <property type="match status" value="1"/>
</dbReference>
<dbReference type="Gene3D" id="1.10.10.10">
    <property type="entry name" value="Winged helix-like DNA-binding domain superfamily/Winged helix DNA-binding domain"/>
    <property type="match status" value="1"/>
</dbReference>
<keyword evidence="2" id="KW-0238">DNA-binding</keyword>
<dbReference type="PROSITE" id="PS50956">
    <property type="entry name" value="HTH_ASNC_2"/>
    <property type="match status" value="1"/>
</dbReference>
<dbReference type="PANTHER" id="PTHR30154:SF46">
    <property type="entry name" value="TRANSCRIPTIONAL REGULATORY PROTEIN"/>
    <property type="match status" value="1"/>
</dbReference>
<evidence type="ECO:0000313" key="5">
    <source>
        <dbReference type="EMBL" id="ALV29976.1"/>
    </source>
</evidence>
<dbReference type="InterPro" id="IPR011008">
    <property type="entry name" value="Dimeric_a/b-barrel"/>
</dbReference>
<dbReference type="Pfam" id="PF01037">
    <property type="entry name" value="AsnC_trans_reg"/>
    <property type="match status" value="1"/>
</dbReference>
<dbReference type="AlphaFoldDB" id="A0A0U3NAS8"/>
<dbReference type="InterPro" id="IPR000485">
    <property type="entry name" value="AsnC-type_HTH_dom"/>
</dbReference>
<dbReference type="InterPro" id="IPR019888">
    <property type="entry name" value="Tscrpt_reg_AsnC-like"/>
</dbReference>
<proteinExistence type="predicted"/>
<evidence type="ECO:0000313" key="6">
    <source>
        <dbReference type="Proteomes" id="UP000064921"/>
    </source>
</evidence>
<keyword evidence="6" id="KW-1185">Reference proteome</keyword>
<dbReference type="SUPFAM" id="SSF54909">
    <property type="entry name" value="Dimeric alpha+beta barrel"/>
    <property type="match status" value="1"/>
</dbReference>
<keyword evidence="3" id="KW-0804">Transcription</keyword>
<dbReference type="Proteomes" id="UP000064921">
    <property type="component" value="Chromosome"/>
</dbReference>